<dbReference type="Proteomes" id="UP000278792">
    <property type="component" value="Unassembled WGS sequence"/>
</dbReference>
<name>A0A3N3E1Z7_9VIBR</name>
<comment type="cofactor">
    <cofactor evidence="1">
        <name>Mg(2+)</name>
        <dbReference type="ChEBI" id="CHEBI:18420"/>
    </cofactor>
</comment>
<dbReference type="EC" id="2.7.7.65" evidence="2"/>
<accession>A0A3N3E1Z7</accession>
<dbReference type="AlphaFoldDB" id="A0A3N3E1Z7"/>
<dbReference type="InterPro" id="IPR050469">
    <property type="entry name" value="Diguanylate_Cyclase"/>
</dbReference>
<dbReference type="InterPro" id="IPR043128">
    <property type="entry name" value="Rev_trsase/Diguanyl_cyclase"/>
</dbReference>
<dbReference type="RefSeq" id="WP_123781561.1">
    <property type="nucleotide sequence ID" value="NZ_RKIK01000017.1"/>
</dbReference>
<evidence type="ECO:0000313" key="6">
    <source>
        <dbReference type="EMBL" id="ROV60696.1"/>
    </source>
</evidence>
<dbReference type="Pfam" id="PF00990">
    <property type="entry name" value="GGDEF"/>
    <property type="match status" value="1"/>
</dbReference>
<keyword evidence="4" id="KW-0472">Membrane</keyword>
<dbReference type="SMART" id="SM00267">
    <property type="entry name" value="GGDEF"/>
    <property type="match status" value="1"/>
</dbReference>
<keyword evidence="4" id="KW-1133">Transmembrane helix</keyword>
<dbReference type="EMBL" id="RKIK01000017">
    <property type="protein sequence ID" value="ROV60696.1"/>
    <property type="molecule type" value="Genomic_DNA"/>
</dbReference>
<dbReference type="GO" id="GO:0005886">
    <property type="term" value="C:plasma membrane"/>
    <property type="evidence" value="ECO:0007669"/>
    <property type="project" value="TreeGrafter"/>
</dbReference>
<dbReference type="CDD" id="cd01949">
    <property type="entry name" value="GGDEF"/>
    <property type="match status" value="1"/>
</dbReference>
<proteinExistence type="predicted"/>
<evidence type="ECO:0000256" key="4">
    <source>
        <dbReference type="SAM" id="Phobius"/>
    </source>
</evidence>
<sequence length="491" mass="55343">MITLLKKLTVSQTLFCTHLLIASLAIGGMSVARYESEWHRQIHFSATLAKQAIYPQTELFSSAIASVSYATMTLPTTVQTLANMDNVMFVEVAGQSDVGQNPVSVRYVPATGTVWRADLKNTDLYKSSSRVHKLEYLLKQLDSDDTLQSRKLNYLLNKARAEKSLIESSDQIAAKFVMDWHRPSQLERNYFLDAENYLLHIVMPLINQHGGTIWAVFDAKELKDVHVNLAVTILREALIAILLALVVVFWAVFWVARPLKKLASNMNSSANSSSLDGFEELERNDEIGQLARAYKSLLLKNDQQLNSLRAKSDTDTLTGLGSRYKYSNAILPYLRHHLAEGRVVGLMVCDIDNFKAYNDIYGHMQGDRALIKVANQLESKLTNVDLAFRYGGEEFVVVCCRRNREELLRVGEFLRRSVEEMALAHQGNSNYSVVTVSIGGSFAHVNHLQYANVDFERLIESLFNAADQKMYQCKKSGRNCSAWTEKPVLLS</sequence>
<dbReference type="Gene3D" id="6.10.340.10">
    <property type="match status" value="1"/>
</dbReference>
<feature type="domain" description="GGDEF" evidence="5">
    <location>
        <begin position="342"/>
        <end position="486"/>
    </location>
</feature>
<dbReference type="InterPro" id="IPR029787">
    <property type="entry name" value="Nucleotide_cyclase"/>
</dbReference>
<dbReference type="GO" id="GO:0052621">
    <property type="term" value="F:diguanylate cyclase activity"/>
    <property type="evidence" value="ECO:0007669"/>
    <property type="project" value="UniProtKB-EC"/>
</dbReference>
<evidence type="ECO:0000256" key="1">
    <source>
        <dbReference type="ARBA" id="ARBA00001946"/>
    </source>
</evidence>
<keyword evidence="4" id="KW-0812">Transmembrane</keyword>
<feature type="transmembrane region" description="Helical" evidence="4">
    <location>
        <begin position="12"/>
        <end position="32"/>
    </location>
</feature>
<comment type="caution">
    <text evidence="6">The sequence shown here is derived from an EMBL/GenBank/DDBJ whole genome shotgun (WGS) entry which is preliminary data.</text>
</comment>
<dbReference type="NCBIfam" id="TIGR00254">
    <property type="entry name" value="GGDEF"/>
    <property type="match status" value="1"/>
</dbReference>
<evidence type="ECO:0000259" key="5">
    <source>
        <dbReference type="PROSITE" id="PS50887"/>
    </source>
</evidence>
<evidence type="ECO:0000256" key="3">
    <source>
        <dbReference type="ARBA" id="ARBA00034247"/>
    </source>
</evidence>
<dbReference type="PANTHER" id="PTHR45138">
    <property type="entry name" value="REGULATORY COMPONENTS OF SENSORY TRANSDUCTION SYSTEM"/>
    <property type="match status" value="1"/>
</dbReference>
<reference evidence="6 7" key="1">
    <citation type="submission" date="2018-11" db="EMBL/GenBank/DDBJ databases">
        <title>Vibrio ponticus strain CAIM 1751 pathogenic for the snapper Lutjanus guttatus.</title>
        <authorList>
            <person name="Soto-Rodriguez S."/>
            <person name="Lozano-Olvera R."/>
            <person name="Gomez-Gil B."/>
        </authorList>
    </citation>
    <scope>NUCLEOTIDE SEQUENCE [LARGE SCALE GENOMIC DNA]</scope>
    <source>
        <strain evidence="6 7">CAIM 1751</strain>
    </source>
</reference>
<dbReference type="GO" id="GO:0043709">
    <property type="term" value="P:cell adhesion involved in single-species biofilm formation"/>
    <property type="evidence" value="ECO:0007669"/>
    <property type="project" value="TreeGrafter"/>
</dbReference>
<evidence type="ECO:0000256" key="2">
    <source>
        <dbReference type="ARBA" id="ARBA00012528"/>
    </source>
</evidence>
<dbReference type="GO" id="GO:1902201">
    <property type="term" value="P:negative regulation of bacterial-type flagellum-dependent cell motility"/>
    <property type="evidence" value="ECO:0007669"/>
    <property type="project" value="TreeGrafter"/>
</dbReference>
<dbReference type="PROSITE" id="PS50887">
    <property type="entry name" value="GGDEF"/>
    <property type="match status" value="1"/>
</dbReference>
<dbReference type="Gene3D" id="3.30.70.270">
    <property type="match status" value="1"/>
</dbReference>
<organism evidence="6 7">
    <name type="scientific">Vibrio ponticus</name>
    <dbReference type="NCBI Taxonomy" id="265668"/>
    <lineage>
        <taxon>Bacteria</taxon>
        <taxon>Pseudomonadati</taxon>
        <taxon>Pseudomonadota</taxon>
        <taxon>Gammaproteobacteria</taxon>
        <taxon>Vibrionales</taxon>
        <taxon>Vibrionaceae</taxon>
        <taxon>Vibrio</taxon>
    </lineage>
</organism>
<feature type="transmembrane region" description="Helical" evidence="4">
    <location>
        <begin position="237"/>
        <end position="256"/>
    </location>
</feature>
<protein>
    <recommendedName>
        <fullName evidence="2">diguanylate cyclase</fullName>
        <ecNumber evidence="2">2.7.7.65</ecNumber>
    </recommendedName>
</protein>
<comment type="catalytic activity">
    <reaction evidence="3">
        <text>2 GTP = 3',3'-c-di-GMP + 2 diphosphate</text>
        <dbReference type="Rhea" id="RHEA:24898"/>
        <dbReference type="ChEBI" id="CHEBI:33019"/>
        <dbReference type="ChEBI" id="CHEBI:37565"/>
        <dbReference type="ChEBI" id="CHEBI:58805"/>
        <dbReference type="EC" id="2.7.7.65"/>
    </reaction>
</comment>
<dbReference type="PANTHER" id="PTHR45138:SF9">
    <property type="entry name" value="DIGUANYLATE CYCLASE DGCM-RELATED"/>
    <property type="match status" value="1"/>
</dbReference>
<dbReference type="SUPFAM" id="SSF55073">
    <property type="entry name" value="Nucleotide cyclase"/>
    <property type="match status" value="1"/>
</dbReference>
<dbReference type="FunFam" id="3.30.70.270:FF:000001">
    <property type="entry name" value="Diguanylate cyclase domain protein"/>
    <property type="match status" value="1"/>
</dbReference>
<dbReference type="InterPro" id="IPR000160">
    <property type="entry name" value="GGDEF_dom"/>
</dbReference>
<evidence type="ECO:0000313" key="7">
    <source>
        <dbReference type="Proteomes" id="UP000278792"/>
    </source>
</evidence>
<gene>
    <name evidence="6" type="ORF">EGH82_08050</name>
</gene>